<dbReference type="RefSeq" id="WP_124724210.1">
    <property type="nucleotide sequence ID" value="NZ_CP034044.1"/>
</dbReference>
<dbReference type="AlphaFoldDB" id="A0A3G8LH04"/>
<reference evidence="1 2" key="1">
    <citation type="submission" date="2018-11" db="EMBL/GenBank/DDBJ databases">
        <title>Genome sequence of Mycoplasma struthionis sp. nov.</title>
        <authorList>
            <person name="Spergser J."/>
        </authorList>
    </citation>
    <scope>NUCLEOTIDE SEQUENCE [LARGE SCALE GENOMIC DNA]</scope>
    <source>
        <strain evidence="1 2">237IA</strain>
    </source>
</reference>
<dbReference type="InterPro" id="IPR029044">
    <property type="entry name" value="Nucleotide-diphossugar_trans"/>
</dbReference>
<evidence type="ECO:0000313" key="1">
    <source>
        <dbReference type="EMBL" id="AZG68515.1"/>
    </source>
</evidence>
<dbReference type="GO" id="GO:0016740">
    <property type="term" value="F:transferase activity"/>
    <property type="evidence" value="ECO:0007669"/>
    <property type="project" value="UniProtKB-KW"/>
</dbReference>
<dbReference type="CDD" id="cd00761">
    <property type="entry name" value="Glyco_tranf_GTA_type"/>
    <property type="match status" value="1"/>
</dbReference>
<protein>
    <submittedName>
        <fullName evidence="1">Glycosyltransferase family 2 protein</fullName>
    </submittedName>
</protein>
<gene>
    <name evidence="1" type="ORF">EGN60_00810</name>
</gene>
<dbReference type="OrthoDB" id="401305at2"/>
<proteinExistence type="predicted"/>
<dbReference type="Proteomes" id="UP000275883">
    <property type="component" value="Chromosome"/>
</dbReference>
<keyword evidence="2" id="KW-1185">Reference proteome</keyword>
<evidence type="ECO:0000313" key="2">
    <source>
        <dbReference type="Proteomes" id="UP000275883"/>
    </source>
</evidence>
<dbReference type="Gene3D" id="3.90.550.10">
    <property type="entry name" value="Spore Coat Polysaccharide Biosynthesis Protein SpsA, Chain A"/>
    <property type="match status" value="1"/>
</dbReference>
<name>A0A3G8LH04_9MOLU</name>
<keyword evidence="1" id="KW-0808">Transferase</keyword>
<dbReference type="SUPFAM" id="SSF53448">
    <property type="entry name" value="Nucleotide-diphospho-sugar transferases"/>
    <property type="match status" value="1"/>
</dbReference>
<organism evidence="1 2">
    <name type="scientific">Mycoplasma struthionis</name>
    <dbReference type="NCBI Taxonomy" id="538220"/>
    <lineage>
        <taxon>Bacteria</taxon>
        <taxon>Bacillati</taxon>
        <taxon>Mycoplasmatota</taxon>
        <taxon>Mollicutes</taxon>
        <taxon>Mycoplasmataceae</taxon>
        <taxon>Mycoplasma</taxon>
    </lineage>
</organism>
<sequence>MENKNLTIIVPVYHPTNTLEDIFYNILKQKDHNFDVILLIDRPSDNDFETIEKLRNKLGKNLKLVINTSHQHIDIVLKQASELVETEYSYVLYSYSKLKSEFVSRINSFLNSVNEKPDFVELPGILKGFIHNKFNFEKFSGIQNKVLEIEKNKEIVSKIAPFSFNFIIKNEVLKLALEHQKSKDINLQMSPSLSFKSILLSKTFAFLDTTWVEDYNYDLMVLNIKSLQRNWDEIFKLAKELNKQDYFEVLEFSKFINFAYYFAGYLGTCRYCKRSKTQERALHNLTILLDDVIKKQNEELNEEWNKNPYFSKPNVLEIKDLALSFTQWDLLFKKKLW</sequence>
<dbReference type="EMBL" id="CP034044">
    <property type="protein sequence ID" value="AZG68515.1"/>
    <property type="molecule type" value="Genomic_DNA"/>
</dbReference>
<accession>A0A3G8LH04</accession>
<dbReference type="KEGG" id="mstr:EGN60_00810"/>